<evidence type="ECO:0000313" key="2">
    <source>
        <dbReference type="EMBL" id="MDP4536101.1"/>
    </source>
</evidence>
<reference evidence="2 3" key="1">
    <citation type="submission" date="2023-08" db="EMBL/GenBank/DDBJ databases">
        <authorList>
            <person name="Joshi A."/>
            <person name="Thite S."/>
        </authorList>
    </citation>
    <scope>NUCLEOTIDE SEQUENCE [LARGE SCALE GENOMIC DNA]</scope>
    <source>
        <strain evidence="2 3">AC40</strain>
    </source>
</reference>
<dbReference type="RefSeq" id="WP_305893367.1">
    <property type="nucleotide sequence ID" value="NZ_JAUZVZ010000009.1"/>
</dbReference>
<sequence length="318" mass="36532">MAKKNARILLYSGWLTSLLLLLCPLQATATIQLQRSQSDDQLHYHYQWQHNDQLQQFSFSIPRQSMQQHLTGFRRYSAKLADTYMRQALMQQAAAQPSLQFQLITGTTPIEYQINAPDQAAAQQIRQQLQAVMQQARQRYLEQIYHTEWQLSPRRTVIMVDHRRIMQQSMPDLMPIAMSLQQKFPYTTTRELSQFLLDWIQRIPYQRLDDRSASGGEGFSPPLRVIQQHQGDCDSKAVLMAALLKLLLPDVRLAIVYLPNHAVLAIGMQPSDADVQLELEGQSYVLADPTGPALQPVGQVSSRYRIYLQPGVVNYRLL</sequence>
<comment type="caution">
    <text evidence="2">The sequence shown here is derived from an EMBL/GenBank/DDBJ whole genome shotgun (WGS) entry which is preliminary data.</text>
</comment>
<name>A0ABT9GYH3_9GAMM</name>
<organism evidence="2 3">
    <name type="scientific">Alkalimonas collagenimarina</name>
    <dbReference type="NCBI Taxonomy" id="400390"/>
    <lineage>
        <taxon>Bacteria</taxon>
        <taxon>Pseudomonadati</taxon>
        <taxon>Pseudomonadota</taxon>
        <taxon>Gammaproteobacteria</taxon>
        <taxon>Alkalimonas</taxon>
    </lineage>
</organism>
<dbReference type="Proteomes" id="UP001231616">
    <property type="component" value="Unassembled WGS sequence"/>
</dbReference>
<keyword evidence="3" id="KW-1185">Reference proteome</keyword>
<dbReference type="Gene3D" id="3.10.620.30">
    <property type="match status" value="1"/>
</dbReference>
<dbReference type="EMBL" id="JAUZVZ010000009">
    <property type="protein sequence ID" value="MDP4536101.1"/>
    <property type="molecule type" value="Genomic_DNA"/>
</dbReference>
<feature type="signal peptide" evidence="1">
    <location>
        <begin position="1"/>
        <end position="29"/>
    </location>
</feature>
<evidence type="ECO:0000313" key="3">
    <source>
        <dbReference type="Proteomes" id="UP001231616"/>
    </source>
</evidence>
<protein>
    <recommendedName>
        <fullName evidence="4">Transglutaminase-like domain-containing protein</fullName>
    </recommendedName>
</protein>
<feature type="chain" id="PRO_5046234592" description="Transglutaminase-like domain-containing protein" evidence="1">
    <location>
        <begin position="30"/>
        <end position="318"/>
    </location>
</feature>
<gene>
    <name evidence="2" type="ORF">Q3O60_07875</name>
</gene>
<proteinExistence type="predicted"/>
<evidence type="ECO:0008006" key="4">
    <source>
        <dbReference type="Google" id="ProtNLM"/>
    </source>
</evidence>
<keyword evidence="1" id="KW-0732">Signal</keyword>
<accession>A0ABT9GYH3</accession>
<evidence type="ECO:0000256" key="1">
    <source>
        <dbReference type="SAM" id="SignalP"/>
    </source>
</evidence>